<evidence type="ECO:0000256" key="1">
    <source>
        <dbReference type="ARBA" id="ARBA00012104"/>
    </source>
</evidence>
<name>A0ABW5DMG4_9PROT</name>
<dbReference type="Gene3D" id="3.40.1190.20">
    <property type="match status" value="1"/>
</dbReference>
<evidence type="ECO:0000256" key="2">
    <source>
        <dbReference type="ARBA" id="ARBA00022679"/>
    </source>
</evidence>
<keyword evidence="3" id="KW-0547">Nucleotide-binding</keyword>
<dbReference type="EMBL" id="JBHUIP010000003">
    <property type="protein sequence ID" value="MFD2261686.1"/>
    <property type="molecule type" value="Genomic_DNA"/>
</dbReference>
<reference evidence="8" key="1">
    <citation type="journal article" date="2019" name="Int. J. Syst. Evol. Microbiol.">
        <title>The Global Catalogue of Microorganisms (GCM) 10K type strain sequencing project: providing services to taxonomists for standard genome sequencing and annotation.</title>
        <authorList>
            <consortium name="The Broad Institute Genomics Platform"/>
            <consortium name="The Broad Institute Genome Sequencing Center for Infectious Disease"/>
            <person name="Wu L."/>
            <person name="Ma J."/>
        </authorList>
    </citation>
    <scope>NUCLEOTIDE SEQUENCE [LARGE SCALE GENOMIC DNA]</scope>
    <source>
        <strain evidence="8">CGMCC 1.19062</strain>
    </source>
</reference>
<feature type="domain" description="Pyridoxamine kinase/Phosphomethylpyrimidine kinase" evidence="6">
    <location>
        <begin position="74"/>
        <end position="263"/>
    </location>
</feature>
<dbReference type="RefSeq" id="WP_379874602.1">
    <property type="nucleotide sequence ID" value="NZ_JBHUIP010000003.1"/>
</dbReference>
<dbReference type="InterPro" id="IPR029056">
    <property type="entry name" value="Ribokinase-like"/>
</dbReference>
<dbReference type="InterPro" id="IPR004625">
    <property type="entry name" value="PyrdxlKinase"/>
</dbReference>
<evidence type="ECO:0000256" key="5">
    <source>
        <dbReference type="ARBA" id="ARBA00022840"/>
    </source>
</evidence>
<dbReference type="PANTHER" id="PTHR10534:SF2">
    <property type="entry name" value="PYRIDOXAL KINASE"/>
    <property type="match status" value="1"/>
</dbReference>
<comment type="caution">
    <text evidence="7">The sequence shown here is derived from an EMBL/GenBank/DDBJ whole genome shotgun (WGS) entry which is preliminary data.</text>
</comment>
<accession>A0ABW5DMG4</accession>
<keyword evidence="4 7" id="KW-0418">Kinase</keyword>
<dbReference type="EC" id="2.7.1.35" evidence="1"/>
<proteinExistence type="predicted"/>
<keyword evidence="2 7" id="KW-0808">Transferase</keyword>
<evidence type="ECO:0000256" key="3">
    <source>
        <dbReference type="ARBA" id="ARBA00022741"/>
    </source>
</evidence>
<evidence type="ECO:0000313" key="7">
    <source>
        <dbReference type="EMBL" id="MFD2261686.1"/>
    </source>
</evidence>
<dbReference type="InterPro" id="IPR013749">
    <property type="entry name" value="PM/HMP-P_kinase-1"/>
</dbReference>
<keyword evidence="5" id="KW-0067">ATP-binding</keyword>
<sequence length="283" mass="29793">MSVLSIQSRVIQGHVGNAAAVLPLQYLGHEVWAVDTVTFSNHPGRSKFRGRVTPPAEVADLLLGLEEQEIFTRCQAVISGYLGDAGNTTAIAASVAAVKRANPDALYLLDPVMGDHDVGDHGALYVRPTVPPAIRQDLLPIADIATPNQFELEYLTGGPLADTAAAIAAARSLGPARVFVTSLKTPATEAGILETLMVDANGAWLVRQPAFERRFDGSGDMFAALFLGHFLNSKDAVDAFGRACAGVALLLRQTMASGQLDIPLTSGIPSAVKESPAEVLKLS</sequence>
<dbReference type="SUPFAM" id="SSF53613">
    <property type="entry name" value="Ribokinase-like"/>
    <property type="match status" value="1"/>
</dbReference>
<dbReference type="Proteomes" id="UP001597295">
    <property type="component" value="Unassembled WGS sequence"/>
</dbReference>
<evidence type="ECO:0000259" key="6">
    <source>
        <dbReference type="Pfam" id="PF08543"/>
    </source>
</evidence>
<evidence type="ECO:0000313" key="8">
    <source>
        <dbReference type="Proteomes" id="UP001597295"/>
    </source>
</evidence>
<dbReference type="PANTHER" id="PTHR10534">
    <property type="entry name" value="PYRIDOXAL KINASE"/>
    <property type="match status" value="1"/>
</dbReference>
<dbReference type="CDD" id="cd01173">
    <property type="entry name" value="pyridoxal_pyridoxamine_kinase"/>
    <property type="match status" value="1"/>
</dbReference>
<organism evidence="7 8">
    <name type="scientific">Lacibacterium aquatile</name>
    <dbReference type="NCBI Taxonomy" id="1168082"/>
    <lineage>
        <taxon>Bacteria</taxon>
        <taxon>Pseudomonadati</taxon>
        <taxon>Pseudomonadota</taxon>
        <taxon>Alphaproteobacteria</taxon>
        <taxon>Rhodospirillales</taxon>
        <taxon>Rhodospirillaceae</taxon>
    </lineage>
</organism>
<gene>
    <name evidence="7" type="primary">pdxY</name>
    <name evidence="7" type="ORF">ACFSM5_02225</name>
</gene>
<evidence type="ECO:0000256" key="4">
    <source>
        <dbReference type="ARBA" id="ARBA00022777"/>
    </source>
</evidence>
<keyword evidence="8" id="KW-1185">Reference proteome</keyword>
<dbReference type="NCBIfam" id="TIGR00687">
    <property type="entry name" value="pyridox_kin"/>
    <property type="match status" value="1"/>
</dbReference>
<protein>
    <recommendedName>
        <fullName evidence="1">pyridoxal kinase</fullName>
        <ecNumber evidence="1">2.7.1.35</ecNumber>
    </recommendedName>
</protein>
<dbReference type="GO" id="GO:0008478">
    <property type="term" value="F:pyridoxal kinase activity"/>
    <property type="evidence" value="ECO:0007669"/>
    <property type="project" value="UniProtKB-EC"/>
</dbReference>
<dbReference type="Pfam" id="PF08543">
    <property type="entry name" value="Phos_pyr_kin"/>
    <property type="match status" value="1"/>
</dbReference>